<dbReference type="OMA" id="SIHIDEM"/>
<feature type="compositionally biased region" description="Pro residues" evidence="1">
    <location>
        <begin position="65"/>
        <end position="94"/>
    </location>
</feature>
<evidence type="ECO:0000256" key="2">
    <source>
        <dbReference type="SAM" id="SignalP"/>
    </source>
</evidence>
<gene>
    <name evidence="3" type="ORF">AaeL_AAEL005156</name>
</gene>
<dbReference type="PROSITE" id="PS51257">
    <property type="entry name" value="PROKAR_LIPOPROTEIN"/>
    <property type="match status" value="1"/>
</dbReference>
<dbReference type="Proteomes" id="UP000682892">
    <property type="component" value="Unassembled WGS sequence"/>
</dbReference>
<dbReference type="STRING" id="7159.Q17AW8"/>
<dbReference type="HOGENOM" id="CLU_1715058_0_0_1"/>
<proteinExistence type="predicted"/>
<protein>
    <submittedName>
        <fullName evidence="3">AAEL005156-PA</fullName>
    </submittedName>
</protein>
<name>Q17AW8_AEDAE</name>
<reference evidence="3" key="1">
    <citation type="submission" date="2005-10" db="EMBL/GenBank/DDBJ databases">
        <authorList>
            <person name="Loftus B.J."/>
            <person name="Nene V.M."/>
            <person name="Hannick L.I."/>
            <person name="Bidwell S."/>
            <person name="Haas B."/>
            <person name="Amedeo P."/>
            <person name="Orvis J."/>
            <person name="Wortman J.R."/>
            <person name="White O.R."/>
            <person name="Salzberg S."/>
            <person name="Shumway M."/>
            <person name="Koo H."/>
            <person name="Zhao Y."/>
            <person name="Holmes M."/>
            <person name="Miller J."/>
            <person name="Schatz M."/>
            <person name="Pop M."/>
            <person name="Pai G."/>
            <person name="Utterback T."/>
            <person name="Rogers Y.-H."/>
            <person name="Kravitz S."/>
            <person name="Fraser C.M."/>
        </authorList>
    </citation>
    <scope>NUCLEOTIDE SEQUENCE</scope>
    <source>
        <strain evidence="3">Liverpool</strain>
    </source>
</reference>
<evidence type="ECO:0000313" key="3">
    <source>
        <dbReference type="EMBL" id="EAT43403.1"/>
    </source>
</evidence>
<dbReference type="EMBL" id="CH477329">
    <property type="protein sequence ID" value="EAT43403.1"/>
    <property type="molecule type" value="Genomic_DNA"/>
</dbReference>
<evidence type="ECO:0000313" key="4">
    <source>
        <dbReference type="Proteomes" id="UP000682892"/>
    </source>
</evidence>
<evidence type="ECO:0000256" key="1">
    <source>
        <dbReference type="SAM" id="MobiDB-lite"/>
    </source>
</evidence>
<organism evidence="3 4">
    <name type="scientific">Aedes aegypti</name>
    <name type="common">Yellowfever mosquito</name>
    <name type="synonym">Culex aegypti</name>
    <dbReference type="NCBI Taxonomy" id="7159"/>
    <lineage>
        <taxon>Eukaryota</taxon>
        <taxon>Metazoa</taxon>
        <taxon>Ecdysozoa</taxon>
        <taxon>Arthropoda</taxon>
        <taxon>Hexapoda</taxon>
        <taxon>Insecta</taxon>
        <taxon>Pterygota</taxon>
        <taxon>Neoptera</taxon>
        <taxon>Endopterygota</taxon>
        <taxon>Diptera</taxon>
        <taxon>Nematocera</taxon>
        <taxon>Culicoidea</taxon>
        <taxon>Culicidae</taxon>
        <taxon>Culicinae</taxon>
        <taxon>Aedini</taxon>
        <taxon>Aedes</taxon>
        <taxon>Stegomyia</taxon>
    </lineage>
</organism>
<dbReference type="AlphaFoldDB" id="Q17AW8"/>
<dbReference type="PhylomeDB" id="Q17AW8"/>
<feature type="signal peptide" evidence="2">
    <location>
        <begin position="1"/>
        <end position="17"/>
    </location>
</feature>
<keyword evidence="2" id="KW-0732">Signal</keyword>
<feature type="region of interest" description="Disordered" evidence="1">
    <location>
        <begin position="65"/>
        <end position="102"/>
    </location>
</feature>
<feature type="chain" id="PRO_5014307830" evidence="2">
    <location>
        <begin position="18"/>
        <end position="153"/>
    </location>
</feature>
<reference evidence="3" key="3">
    <citation type="submission" date="2012-09" db="EMBL/GenBank/DDBJ databases">
        <authorList>
            <consortium name="VectorBase"/>
        </authorList>
    </citation>
    <scope>NUCLEOTIDE SEQUENCE</scope>
    <source>
        <strain evidence="3">Liverpool</strain>
    </source>
</reference>
<reference evidence="3" key="2">
    <citation type="journal article" date="2007" name="Science">
        <title>Genome sequence of Aedes aegypti, a major arbovirus vector.</title>
        <authorList>
            <person name="Nene V."/>
            <person name="Wortman J.R."/>
            <person name="Lawson D."/>
            <person name="Haas B."/>
            <person name="Kodira C."/>
            <person name="Tu Z.J."/>
            <person name="Loftus B."/>
            <person name="Xi Z."/>
            <person name="Megy K."/>
            <person name="Grabherr M."/>
            <person name="Ren Q."/>
            <person name="Zdobnov E.M."/>
            <person name="Lobo N.F."/>
            <person name="Campbell K.S."/>
            <person name="Brown S.E."/>
            <person name="Bonaldo M.F."/>
            <person name="Zhu J."/>
            <person name="Sinkins S.P."/>
            <person name="Hogenkamp D.G."/>
            <person name="Amedeo P."/>
            <person name="Arensburger P."/>
            <person name="Atkinson P.W."/>
            <person name="Bidwell S."/>
            <person name="Biedler J."/>
            <person name="Birney E."/>
            <person name="Bruggner R.V."/>
            <person name="Costas J."/>
            <person name="Coy M.R."/>
            <person name="Crabtree J."/>
            <person name="Crawford M."/>
            <person name="Debruyn B."/>
            <person name="Decaprio D."/>
            <person name="Eiglmeier K."/>
            <person name="Eisenstadt E."/>
            <person name="El-Dorry H."/>
            <person name="Gelbart W.M."/>
            <person name="Gomes S.L."/>
            <person name="Hammond M."/>
            <person name="Hannick L.I."/>
            <person name="Hogan J.R."/>
            <person name="Holmes M.H."/>
            <person name="Jaffe D."/>
            <person name="Johnston J.S."/>
            <person name="Kennedy R.C."/>
            <person name="Koo H."/>
            <person name="Kravitz S."/>
            <person name="Kriventseva E.V."/>
            <person name="Kulp D."/>
            <person name="Labutti K."/>
            <person name="Lee E."/>
            <person name="Li S."/>
            <person name="Lovin D.D."/>
            <person name="Mao C."/>
            <person name="Mauceli E."/>
            <person name="Menck C.F."/>
            <person name="Miller J.R."/>
            <person name="Montgomery P."/>
            <person name="Mori A."/>
            <person name="Nascimento A.L."/>
            <person name="Naveira H.F."/>
            <person name="Nusbaum C."/>
            <person name="O'leary S."/>
            <person name="Orvis J."/>
            <person name="Pertea M."/>
            <person name="Quesneville H."/>
            <person name="Reidenbach K.R."/>
            <person name="Rogers Y.H."/>
            <person name="Roth C.W."/>
            <person name="Schneider J.R."/>
            <person name="Schatz M."/>
            <person name="Shumway M."/>
            <person name="Stanke M."/>
            <person name="Stinson E.O."/>
            <person name="Tubio J.M."/>
            <person name="Vanzee J.P."/>
            <person name="Verjovski-Almeida S."/>
            <person name="Werner D."/>
            <person name="White O."/>
            <person name="Wyder S."/>
            <person name="Zeng Q."/>
            <person name="Zhao Q."/>
            <person name="Zhao Y."/>
            <person name="Hill C.A."/>
            <person name="Raikhel A.S."/>
            <person name="Soares M.B."/>
            <person name="Knudson D.L."/>
            <person name="Lee N.H."/>
            <person name="Galagan J."/>
            <person name="Salzberg S.L."/>
            <person name="Paulsen I.T."/>
            <person name="Dimopoulos G."/>
            <person name="Collins F.H."/>
            <person name="Birren B."/>
            <person name="Fraser-Liggett C.M."/>
            <person name="Severson D.W."/>
        </authorList>
    </citation>
    <scope>NUCLEOTIDE SEQUENCE [LARGE SCALE GENOMIC DNA]</scope>
    <source>
        <strain evidence="3">Liverpool</strain>
    </source>
</reference>
<dbReference type="PaxDb" id="7159-AAEL005156-PA"/>
<accession>Q17AW8</accession>
<sequence>MKAIFLALVIAISGVSCGPISISDNNVGDIITVGVNIEAEIESEINASIVNILVALLANIDLGPNPPPYPPPPYPPTGLPPTGFPPTELPPTTLPPSTVTPSPFSSIHIDEMIKTIQDIKEKASGANLTKEQKEQIWRENAQQFVQKLMENRQ</sequence>
<dbReference type="eggNOG" id="ENOG502TBW3">
    <property type="taxonomic scope" value="Eukaryota"/>
</dbReference>